<organism evidence="1 2">
    <name type="scientific">Candidatus Bandiella euplotis</name>
    <dbReference type="NCBI Taxonomy" id="1664265"/>
    <lineage>
        <taxon>Bacteria</taxon>
        <taxon>Pseudomonadati</taxon>
        <taxon>Pseudomonadota</taxon>
        <taxon>Alphaproteobacteria</taxon>
        <taxon>Rickettsiales</taxon>
        <taxon>Candidatus Midichloriaceae</taxon>
        <taxon>Candidatus Bandiella</taxon>
    </lineage>
</organism>
<accession>A0ABZ0UN95</accession>
<dbReference type="RefSeq" id="WP_323733465.1">
    <property type="nucleotide sequence ID" value="NZ_CP110821.1"/>
</dbReference>
<protein>
    <recommendedName>
        <fullName evidence="3">J domain-containing protein</fullName>
    </recommendedName>
</protein>
<reference evidence="1 2" key="1">
    <citation type="submission" date="2022-11" db="EMBL/GenBank/DDBJ databases">
        <title>Host association and intracellularity evolved multiple times independently in the Rickettsiales.</title>
        <authorList>
            <person name="Castelli M."/>
            <person name="Nardi T."/>
            <person name="Gammuto L."/>
            <person name="Bellinzona G."/>
            <person name="Sabaneyeva E."/>
            <person name="Potekhin A."/>
            <person name="Serra V."/>
            <person name="Petroni G."/>
            <person name="Sassera D."/>
        </authorList>
    </citation>
    <scope>NUCLEOTIDE SEQUENCE [LARGE SCALE GENOMIC DNA]</scope>
    <source>
        <strain evidence="1 2">NDG2</strain>
        <plasmid evidence="1 2">unnamed1</plasmid>
    </source>
</reference>
<dbReference type="Proteomes" id="UP001327219">
    <property type="component" value="Plasmid unnamed1"/>
</dbReference>
<evidence type="ECO:0000313" key="2">
    <source>
        <dbReference type="Proteomes" id="UP001327219"/>
    </source>
</evidence>
<geneLocation type="plasmid" evidence="1 2">
    <name>unnamed1</name>
</geneLocation>
<name>A0ABZ0UN95_9RICK</name>
<evidence type="ECO:0000313" key="1">
    <source>
        <dbReference type="EMBL" id="WPX97407.1"/>
    </source>
</evidence>
<keyword evidence="2" id="KW-1185">Reference proteome</keyword>
<proteinExistence type="predicted"/>
<sequence>MVSSIINCKKYKDSKAFVPKDYSLKSVKATDKLLQNIVDSMFVIKSTDSNVVLNEDCLSLSSVLVKLLDFDEIKNVDAPSFFNISYNLCRLSEVVSERDYYSFCVNLTKSDKTKDLLLGFSALINAEGDKYCNLKYDVFKKNDAQFAKLYTLCGDFYFFSTLLDDADNWYQRSYSINGNSYSASQLGVIHIAKAKTEEDVLKGCKYLQYGSSYSELTKARYLLYTYNSICFDEKIFTSILKDLGDETPVALCVNYHLIHQNIVIDDSFFSFDKMLSFFEKDSCIKHYYLYHNILYGIDLGIERVTLSSALDEIFDVYLSSRLLYAKVIINDINSNIKDKLNFESDRSLGQSSYIGPKKDIKESYEKVLQKKYIVNNAELNKLLPKDTANLKDVSAFTRKYLTLYHPDKLKDYQSKIDDIEKEQFSKEDIYVINSYNNALKKDQVKTVIECGWFYCSEVVKFTEDRSFLSIDYFYKRNEELFLKLTNITSLNFDNSIEYSPYSIMQYKEYSCKFLKELLKIVINFKKSFPLEAREISTVSDKYFESINVAFSTSINGRECYNSIGYDLIDLAFEQKNLALIRQYFDHFSQYSANLKGCEQNFHYSLDSLLNGVSRNEEVTYSNCPRFEYIARLYNGNTAIDGLEVELDLYLSCEYYNQSQLDKSDIKEEIGYEQWLICEPYFTEDL</sequence>
<dbReference type="EMBL" id="CP110821">
    <property type="protein sequence ID" value="WPX97407.1"/>
    <property type="molecule type" value="Genomic_DNA"/>
</dbReference>
<keyword evidence="1" id="KW-0614">Plasmid</keyword>
<gene>
    <name evidence="1" type="ORF">Bandiella_01559</name>
</gene>
<evidence type="ECO:0008006" key="3">
    <source>
        <dbReference type="Google" id="ProtNLM"/>
    </source>
</evidence>